<organism evidence="13 14">
    <name type="scientific">Orchesella dallaii</name>
    <dbReference type="NCBI Taxonomy" id="48710"/>
    <lineage>
        <taxon>Eukaryota</taxon>
        <taxon>Metazoa</taxon>
        <taxon>Ecdysozoa</taxon>
        <taxon>Arthropoda</taxon>
        <taxon>Hexapoda</taxon>
        <taxon>Collembola</taxon>
        <taxon>Entomobryomorpha</taxon>
        <taxon>Entomobryoidea</taxon>
        <taxon>Orchesellidae</taxon>
        <taxon>Orchesellinae</taxon>
        <taxon>Orchesella</taxon>
    </lineage>
</organism>
<evidence type="ECO:0000256" key="9">
    <source>
        <dbReference type="ARBA" id="ARBA00023224"/>
    </source>
</evidence>
<feature type="domain" description="G-protein coupled receptors family 2 profile 2" evidence="12">
    <location>
        <begin position="181"/>
        <end position="275"/>
    </location>
</feature>
<protein>
    <submittedName>
        <fullName evidence="13">Uncharacterized protein</fullName>
    </submittedName>
</protein>
<feature type="transmembrane region" description="Helical" evidence="10">
    <location>
        <begin position="223"/>
        <end position="242"/>
    </location>
</feature>
<sequence>MALNETFDVTELMDNDFDIGRSLKVSLFTETMEAIIQNLIPEVIQGNWDNLSYPLSEWQKSQLENLDKQGVSCMLKMWLIDQLNLKEGTFCNATWDIVYCWPPTTIGSVASRNCSDILELMNEPYADQIQVQINTMFSLQLDTLGVTTRVCLDDGTWLRGDWTNYTHCADSYDQHTLERDLACKIMLSINLYAIVASVSWMFIEGHYIHGKLTNNFLDHKTPLEAYYVIGWIMPIGLIGVYATRMGKNDSEKCWKDYSERLELWVLLAPILLALLPCNKVYFGLVAIAWTPQSHFYCSTALYAVMLGTHSDGSLPESFLGGGQMIRKAIRLEAGVLMYNEVLRTLTMEMDAYIMKLSRGGNNL</sequence>
<evidence type="ECO:0000256" key="1">
    <source>
        <dbReference type="ARBA" id="ARBA00004651"/>
    </source>
</evidence>
<dbReference type="SUPFAM" id="SSF111418">
    <property type="entry name" value="Hormone receptor domain"/>
    <property type="match status" value="1"/>
</dbReference>
<keyword evidence="9" id="KW-0807">Transducer</keyword>
<keyword evidence="14" id="KW-1185">Reference proteome</keyword>
<dbReference type="PRINTS" id="PR00249">
    <property type="entry name" value="GPCRSECRETIN"/>
</dbReference>
<comment type="caution">
    <text evidence="13">The sequence shown here is derived from an EMBL/GenBank/DDBJ whole genome shotgun (WGS) entry which is preliminary data.</text>
</comment>
<evidence type="ECO:0000256" key="6">
    <source>
        <dbReference type="ARBA" id="ARBA00023040"/>
    </source>
</evidence>
<keyword evidence="8" id="KW-0675">Receptor</keyword>
<evidence type="ECO:0000313" key="13">
    <source>
        <dbReference type="EMBL" id="CAL8068522.1"/>
    </source>
</evidence>
<evidence type="ECO:0000259" key="11">
    <source>
        <dbReference type="PROSITE" id="PS50227"/>
    </source>
</evidence>
<evidence type="ECO:0000259" key="12">
    <source>
        <dbReference type="PROSITE" id="PS50261"/>
    </source>
</evidence>
<feature type="transmembrane region" description="Helical" evidence="10">
    <location>
        <begin position="263"/>
        <end position="289"/>
    </location>
</feature>
<name>A0ABP1PI98_9HEXA</name>
<accession>A0ABP1PI98</accession>
<keyword evidence="5 10" id="KW-1133">Transmembrane helix</keyword>
<reference evidence="13 14" key="1">
    <citation type="submission" date="2024-08" db="EMBL/GenBank/DDBJ databases">
        <authorList>
            <person name="Cucini C."/>
            <person name="Frati F."/>
        </authorList>
    </citation>
    <scope>NUCLEOTIDE SEQUENCE [LARGE SCALE GENOMIC DNA]</scope>
</reference>
<evidence type="ECO:0000256" key="5">
    <source>
        <dbReference type="ARBA" id="ARBA00022989"/>
    </source>
</evidence>
<dbReference type="EMBL" id="CAXLJM020000001">
    <property type="protein sequence ID" value="CAL8068522.1"/>
    <property type="molecule type" value="Genomic_DNA"/>
</dbReference>
<evidence type="ECO:0000256" key="7">
    <source>
        <dbReference type="ARBA" id="ARBA00023136"/>
    </source>
</evidence>
<dbReference type="PROSITE" id="PS50261">
    <property type="entry name" value="G_PROTEIN_RECEP_F2_4"/>
    <property type="match status" value="1"/>
</dbReference>
<keyword evidence="7 10" id="KW-0472">Membrane</keyword>
<comment type="similarity">
    <text evidence="2">Belongs to the G-protein coupled receptor 2 family.</text>
</comment>
<keyword evidence="6" id="KW-0297">G-protein coupled receptor</keyword>
<dbReference type="SMART" id="SM00008">
    <property type="entry name" value="HormR"/>
    <property type="match status" value="1"/>
</dbReference>
<dbReference type="InterPro" id="IPR050332">
    <property type="entry name" value="GPCR_2"/>
</dbReference>
<evidence type="ECO:0000313" key="14">
    <source>
        <dbReference type="Proteomes" id="UP001642540"/>
    </source>
</evidence>
<feature type="transmembrane region" description="Helical" evidence="10">
    <location>
        <begin position="181"/>
        <end position="203"/>
    </location>
</feature>
<evidence type="ECO:0000256" key="3">
    <source>
        <dbReference type="ARBA" id="ARBA00022475"/>
    </source>
</evidence>
<evidence type="ECO:0000256" key="8">
    <source>
        <dbReference type="ARBA" id="ARBA00023170"/>
    </source>
</evidence>
<dbReference type="InterPro" id="IPR036445">
    <property type="entry name" value="GPCR_2_extracell_dom_sf"/>
</dbReference>
<dbReference type="Pfam" id="PF00002">
    <property type="entry name" value="7tm_2"/>
    <property type="match status" value="1"/>
</dbReference>
<comment type="subcellular location">
    <subcellularLocation>
        <location evidence="1">Cell membrane</location>
        <topology evidence="1">Multi-pass membrane protein</topology>
    </subcellularLocation>
</comment>
<gene>
    <name evidence="13" type="ORF">ODALV1_LOCUS311</name>
</gene>
<proteinExistence type="inferred from homology"/>
<keyword evidence="3" id="KW-1003">Cell membrane</keyword>
<dbReference type="Gene3D" id="1.20.1070.10">
    <property type="entry name" value="Rhodopsin 7-helix transmembrane proteins"/>
    <property type="match status" value="1"/>
</dbReference>
<dbReference type="Pfam" id="PF02793">
    <property type="entry name" value="HRM"/>
    <property type="match status" value="1"/>
</dbReference>
<dbReference type="PROSITE" id="PS50227">
    <property type="entry name" value="G_PROTEIN_RECEP_F2_3"/>
    <property type="match status" value="1"/>
</dbReference>
<dbReference type="InterPro" id="IPR000832">
    <property type="entry name" value="GPCR_2_secretin-like"/>
</dbReference>
<feature type="domain" description="G-protein coupled receptors family 2 profile 1" evidence="11">
    <location>
        <begin position="72"/>
        <end position="172"/>
    </location>
</feature>
<evidence type="ECO:0000256" key="4">
    <source>
        <dbReference type="ARBA" id="ARBA00022692"/>
    </source>
</evidence>
<dbReference type="InterPro" id="IPR001879">
    <property type="entry name" value="GPCR_2_extracellular_dom"/>
</dbReference>
<dbReference type="InterPro" id="IPR017981">
    <property type="entry name" value="GPCR_2-like_7TM"/>
</dbReference>
<evidence type="ECO:0000256" key="10">
    <source>
        <dbReference type="SAM" id="Phobius"/>
    </source>
</evidence>
<dbReference type="Proteomes" id="UP001642540">
    <property type="component" value="Unassembled WGS sequence"/>
</dbReference>
<keyword evidence="4 10" id="KW-0812">Transmembrane</keyword>
<evidence type="ECO:0000256" key="2">
    <source>
        <dbReference type="ARBA" id="ARBA00005314"/>
    </source>
</evidence>
<dbReference type="PANTHER" id="PTHR45620">
    <property type="entry name" value="PDF RECEPTOR-LIKE PROTEIN-RELATED"/>
    <property type="match status" value="1"/>
</dbReference>